<dbReference type="InterPro" id="IPR006094">
    <property type="entry name" value="Oxid_FAD_bind_N"/>
</dbReference>
<evidence type="ECO:0000313" key="5">
    <source>
        <dbReference type="EMBL" id="PLB49361.1"/>
    </source>
</evidence>
<dbReference type="AlphaFoldDB" id="A0A2I2G907"/>
<dbReference type="InterPro" id="IPR016166">
    <property type="entry name" value="FAD-bd_PCMH"/>
</dbReference>
<protein>
    <submittedName>
        <fullName evidence="5">FAD-binding domain-containing protein</fullName>
    </submittedName>
</protein>
<reference evidence="5 6" key="1">
    <citation type="submission" date="2016-12" db="EMBL/GenBank/DDBJ databases">
        <title>The genomes of Aspergillus section Nigri reveals drivers in fungal speciation.</title>
        <authorList>
            <consortium name="DOE Joint Genome Institute"/>
            <person name="Vesth T.C."/>
            <person name="Nybo J."/>
            <person name="Theobald S."/>
            <person name="Brandl J."/>
            <person name="Frisvad J.C."/>
            <person name="Nielsen K.F."/>
            <person name="Lyhne E.K."/>
            <person name="Kogle M.E."/>
            <person name="Kuo A."/>
            <person name="Riley R."/>
            <person name="Clum A."/>
            <person name="Nolan M."/>
            <person name="Lipzen A."/>
            <person name="Salamov A."/>
            <person name="Henrissat B."/>
            <person name="Wiebenga A."/>
            <person name="De Vries R.P."/>
            <person name="Grigoriev I.V."/>
            <person name="Mortensen U.H."/>
            <person name="Andersen M.R."/>
            <person name="Baker S.E."/>
        </authorList>
    </citation>
    <scope>NUCLEOTIDE SEQUENCE [LARGE SCALE GENOMIC DNA]</scope>
    <source>
        <strain evidence="5 6">IBT 23096</strain>
    </source>
</reference>
<dbReference type="Gene3D" id="3.30.465.10">
    <property type="match status" value="2"/>
</dbReference>
<evidence type="ECO:0000256" key="2">
    <source>
        <dbReference type="ARBA" id="ARBA00023002"/>
    </source>
</evidence>
<dbReference type="InterPro" id="IPR036318">
    <property type="entry name" value="FAD-bd_PCMH-like_sf"/>
</dbReference>
<dbReference type="PANTHER" id="PTHR13878:SF91">
    <property type="entry name" value="FAD BINDING DOMAIN PROTEIN (AFU_ORTHOLOGUE AFUA_6G12070)-RELATED"/>
    <property type="match status" value="1"/>
</dbReference>
<dbReference type="GO" id="GO:0071949">
    <property type="term" value="F:FAD binding"/>
    <property type="evidence" value="ECO:0007669"/>
    <property type="project" value="InterPro"/>
</dbReference>
<dbReference type="EMBL" id="MSFO01000004">
    <property type="protein sequence ID" value="PLB49361.1"/>
    <property type="molecule type" value="Genomic_DNA"/>
</dbReference>
<dbReference type="VEuPathDB" id="FungiDB:P170DRAFT_358662"/>
<dbReference type="PANTHER" id="PTHR13878">
    <property type="entry name" value="GULONOLACTONE OXIDASE"/>
    <property type="match status" value="1"/>
</dbReference>
<dbReference type="SUPFAM" id="SSF56176">
    <property type="entry name" value="FAD-binding/transporter-associated domain-like"/>
    <property type="match status" value="1"/>
</dbReference>
<dbReference type="InterPro" id="IPR016169">
    <property type="entry name" value="FAD-bd_PCMH_sub2"/>
</dbReference>
<dbReference type="Pfam" id="PF01565">
    <property type="entry name" value="FAD_binding_4"/>
    <property type="match status" value="1"/>
</dbReference>
<keyword evidence="6" id="KW-1185">Reference proteome</keyword>
<evidence type="ECO:0000313" key="6">
    <source>
        <dbReference type="Proteomes" id="UP000234275"/>
    </source>
</evidence>
<dbReference type="RefSeq" id="XP_024704663.1">
    <property type="nucleotide sequence ID" value="XM_024844308.1"/>
</dbReference>
<keyword evidence="3" id="KW-0732">Signal</keyword>
<comment type="similarity">
    <text evidence="1">Belongs to the oxygen-dependent FAD-linked oxidoreductase family.</text>
</comment>
<sequence>MITITSILSILLFTPFFTSTPPKCRCRPGDTCWPSLETWSQFNDSISGRLVATIPLGAPCHGSNFDGSQCARLRDEWTSPKIHYESSSSVMAPYFANGSCDPFHAPGTPCTLDNYVVYAVNVSTPDHVTKTLQFVAKHNIRLVVRNTGHDYLGKSTGAGALGLWMHHLTDIQIKDYRDPWYAGKAITVGAGVMAVEAYWAADARGLQVVGGECPTVGIAGGYTQGGGHSALSSRHGLAADQVLSWEVVTADGELVTATREHHSDLYWALSGGGGGTYGVVWSMTAKAYPDTPVSGLSLTFSREGIDADLFHYAASLFYETLLDLVDAGAMCTWGVANELFRIDPLTAPDIPVEELLHLIEPFTDDLEDLGIAYNMSARQFPGFLAQYQSMMPEVPVGTQQIGGWLVPRDVVQDSSEEFSAAWRRIVEDGAFIIGVGLNVSKAVVGDVDNAVLPAWRDALIHTAILTTWERDDKEKMRELQRKMTDEYVPELSRLAPDSGAYMNEADFRQPDFQKAFYGENYNRLREIKKKYDPNDLFFAPTAVGSDEWTVSDEGRLCRV</sequence>
<dbReference type="Proteomes" id="UP000234275">
    <property type="component" value="Unassembled WGS sequence"/>
</dbReference>
<evidence type="ECO:0000256" key="1">
    <source>
        <dbReference type="ARBA" id="ARBA00005466"/>
    </source>
</evidence>
<comment type="caution">
    <text evidence="5">The sequence shown here is derived from an EMBL/GenBank/DDBJ whole genome shotgun (WGS) entry which is preliminary data.</text>
</comment>
<dbReference type="InterPro" id="IPR050432">
    <property type="entry name" value="FAD-linked_Oxidoreductases_BP"/>
</dbReference>
<proteinExistence type="inferred from homology"/>
<dbReference type="GeneID" id="36552008"/>
<dbReference type="InterPro" id="IPR012951">
    <property type="entry name" value="BBE"/>
</dbReference>
<feature type="signal peptide" evidence="3">
    <location>
        <begin position="1"/>
        <end position="26"/>
    </location>
</feature>
<dbReference type="Pfam" id="PF08031">
    <property type="entry name" value="BBE"/>
    <property type="match status" value="1"/>
</dbReference>
<dbReference type="STRING" id="1392250.A0A2I2G907"/>
<accession>A0A2I2G907</accession>
<feature type="domain" description="FAD-binding PCMH-type" evidence="4">
    <location>
        <begin position="112"/>
        <end position="290"/>
    </location>
</feature>
<organism evidence="5 6">
    <name type="scientific">Aspergillus steynii IBT 23096</name>
    <dbReference type="NCBI Taxonomy" id="1392250"/>
    <lineage>
        <taxon>Eukaryota</taxon>
        <taxon>Fungi</taxon>
        <taxon>Dikarya</taxon>
        <taxon>Ascomycota</taxon>
        <taxon>Pezizomycotina</taxon>
        <taxon>Eurotiomycetes</taxon>
        <taxon>Eurotiomycetidae</taxon>
        <taxon>Eurotiales</taxon>
        <taxon>Aspergillaceae</taxon>
        <taxon>Aspergillus</taxon>
        <taxon>Aspergillus subgen. Circumdati</taxon>
    </lineage>
</organism>
<evidence type="ECO:0000256" key="3">
    <source>
        <dbReference type="SAM" id="SignalP"/>
    </source>
</evidence>
<dbReference type="PROSITE" id="PS51387">
    <property type="entry name" value="FAD_PCMH"/>
    <property type="match status" value="1"/>
</dbReference>
<keyword evidence="2" id="KW-0560">Oxidoreductase</keyword>
<evidence type="ECO:0000259" key="4">
    <source>
        <dbReference type="PROSITE" id="PS51387"/>
    </source>
</evidence>
<feature type="chain" id="PRO_5014133806" evidence="3">
    <location>
        <begin position="27"/>
        <end position="559"/>
    </location>
</feature>
<dbReference type="OrthoDB" id="9983560at2759"/>
<dbReference type="GO" id="GO:0016491">
    <property type="term" value="F:oxidoreductase activity"/>
    <property type="evidence" value="ECO:0007669"/>
    <property type="project" value="UniProtKB-KW"/>
</dbReference>
<name>A0A2I2G907_9EURO</name>
<gene>
    <name evidence="5" type="ORF">P170DRAFT_358662</name>
</gene>